<dbReference type="InterPro" id="IPR043502">
    <property type="entry name" value="DNA/RNA_pol_sf"/>
</dbReference>
<comment type="cofactor">
    <cofactor evidence="9">
        <name>Mg(2+)</name>
        <dbReference type="ChEBI" id="CHEBI:18420"/>
    </cofactor>
    <text evidence="9">Binds 2 Mg(2+) per subunit.</text>
</comment>
<evidence type="ECO:0000313" key="12">
    <source>
        <dbReference type="Proteomes" id="UP000682009"/>
    </source>
</evidence>
<dbReference type="GO" id="GO:0003968">
    <property type="term" value="F:RNA-directed RNA polymerase activity"/>
    <property type="evidence" value="ECO:0007669"/>
    <property type="project" value="UniProtKB-KW"/>
</dbReference>
<evidence type="ECO:0000259" key="10">
    <source>
        <dbReference type="PROSITE" id="PS50522"/>
    </source>
</evidence>
<proteinExistence type="predicted"/>
<feature type="domain" description="RdRp catalytic" evidence="10">
    <location>
        <begin position="372"/>
        <end position="521"/>
    </location>
</feature>
<evidence type="ECO:0000313" key="11">
    <source>
        <dbReference type="EMBL" id="DAD52812.1"/>
    </source>
</evidence>
<feature type="binding site" evidence="9">
    <location>
        <position position="490"/>
    </location>
    <ligand>
        <name>Mg(2+)</name>
        <dbReference type="ChEBI" id="CHEBI:18420"/>
        <label>2</label>
    </ligand>
</feature>
<dbReference type="GO" id="GO:0039694">
    <property type="term" value="P:viral RNA genome replication"/>
    <property type="evidence" value="ECO:0007669"/>
    <property type="project" value="InterPro"/>
</dbReference>
<keyword evidence="5" id="KW-0547">Nucleotide-binding</keyword>
<keyword evidence="9" id="KW-0479">Metal-binding</keyword>
<evidence type="ECO:0000256" key="5">
    <source>
        <dbReference type="ARBA" id="ARBA00022741"/>
    </source>
</evidence>
<feature type="binding site" evidence="9">
    <location>
        <position position="387"/>
    </location>
    <ligand>
        <name>Mg(2+)</name>
        <dbReference type="ChEBI" id="CHEBI:18420"/>
        <label>2</label>
    </ligand>
</feature>
<protein>
    <recommendedName>
        <fullName evidence="1">RNA-directed RNA polymerase</fullName>
        <ecNumber evidence="1">2.7.7.48</ecNumber>
    </recommendedName>
    <alternativeName>
        <fullName evidence="7">RNA replicase beta chain</fullName>
    </alternativeName>
</protein>
<dbReference type="Proteomes" id="UP000682009">
    <property type="component" value="Segment"/>
</dbReference>
<feature type="binding site" evidence="9">
    <location>
        <position position="489"/>
    </location>
    <ligand>
        <name>Mg(2+)</name>
        <dbReference type="ChEBI" id="CHEBI:18420"/>
        <label>2</label>
    </ligand>
</feature>
<comment type="catalytic activity">
    <reaction evidence="8">
        <text>RNA(n) + a ribonucleoside 5'-triphosphate = RNA(n+1) + diphosphate</text>
        <dbReference type="Rhea" id="RHEA:21248"/>
        <dbReference type="Rhea" id="RHEA-COMP:14527"/>
        <dbReference type="Rhea" id="RHEA-COMP:17342"/>
        <dbReference type="ChEBI" id="CHEBI:33019"/>
        <dbReference type="ChEBI" id="CHEBI:61557"/>
        <dbReference type="ChEBI" id="CHEBI:140395"/>
        <dbReference type="EC" id="2.7.7.48"/>
    </reaction>
</comment>
<keyword evidence="2 11" id="KW-0696">RNA-directed RNA polymerase</keyword>
<keyword evidence="6" id="KW-0693">Viral RNA replication</keyword>
<evidence type="ECO:0000256" key="7">
    <source>
        <dbReference type="ARBA" id="ARBA00030248"/>
    </source>
</evidence>
<dbReference type="Pfam" id="PF03431">
    <property type="entry name" value="RNA_replicase_B"/>
    <property type="match status" value="1"/>
</dbReference>
<dbReference type="SUPFAM" id="SSF56672">
    <property type="entry name" value="DNA/RNA polymerases"/>
    <property type="match status" value="1"/>
</dbReference>
<dbReference type="EMBL" id="BK014213">
    <property type="protein sequence ID" value="DAD52812.1"/>
    <property type="molecule type" value="Genomic_RNA"/>
</dbReference>
<sequence>MKTKPKSLSLSLIRGYITAVFKDLQWMYGRPSDWERDHSRLLHELGIKGLRLLTLDFPAAAKHFDMCLDQGFYTPSSLPLSGLCSKRVQVPAFLRGLYLRIFDHGGKLRAAPCPDAILGIRTILAGAKKLRLPYKERSLHDELAEFIKCEQTVQKPSLNWLGDDLFDTRWVQTHRISDRSLQGRVGIRPEDVLRSLHLAENLEQSSDQLELNFLDLSVSKRTGCSGELVDIMQRVADIVSSSFGDFHTERSSELPKHGPGVVSDVTNGESKYEFPYWTPKTDAIFPRDRYGSPTLGASVFDSESTSMDYISHEIPSRIVAVPKSAKGPRLIAAEPSAHQWLQQLVLSQLVGRLDDSPISSAVRFNDQQRNREFALRGSIDGSYATIDLSSASDRLSCWAVERFFRANTTLLERLHASRTRSVAWRGTPGYAPFGVVLKKFAPMGSACTFPVQSIIYCCVAIAVRLFLSNSKVTTKTIEDASARCSVFGDDIIVPRDDCPTVITALEYLGLKVNTSKTFYTGRFRESCGIDAWGGHDVTPPYILTFGDGIRNVDGVSSVEVSNNFFTKGFWYTSKFIQERIGKICKIIPITARGDLGCTFYSYSGTSLSHLNQRWNEKLQRVEVRCLTVKSSRDRGPCSPTSRLFQWFIEKPLPDLHWISGVVSRKNSTTSSGWHPVDKFTGREKYTPRTTRVR</sequence>
<keyword evidence="12" id="KW-1185">Reference proteome</keyword>
<evidence type="ECO:0000256" key="8">
    <source>
        <dbReference type="ARBA" id="ARBA00048744"/>
    </source>
</evidence>
<evidence type="ECO:0000256" key="9">
    <source>
        <dbReference type="PIRSR" id="PIRSR605093-1"/>
    </source>
</evidence>
<dbReference type="EC" id="2.7.7.48" evidence="1"/>
<dbReference type="GO" id="GO:0046872">
    <property type="term" value="F:metal ion binding"/>
    <property type="evidence" value="ECO:0007669"/>
    <property type="project" value="UniProtKB-KW"/>
</dbReference>
<dbReference type="PROSITE" id="PS50522">
    <property type="entry name" value="RDRP_PHAGE"/>
    <property type="match status" value="1"/>
</dbReference>
<evidence type="ECO:0000256" key="4">
    <source>
        <dbReference type="ARBA" id="ARBA00022695"/>
    </source>
</evidence>
<evidence type="ECO:0000256" key="1">
    <source>
        <dbReference type="ARBA" id="ARBA00012494"/>
    </source>
</evidence>
<dbReference type="GO" id="GO:0000166">
    <property type="term" value="F:nucleotide binding"/>
    <property type="evidence" value="ECO:0007669"/>
    <property type="project" value="UniProtKB-KW"/>
</dbReference>
<keyword evidence="4" id="KW-0548">Nucleotidyltransferase</keyword>
<gene>
    <name evidence="11" type="primary">SRR7976357_11_3</name>
</gene>
<dbReference type="GeneID" id="80401166"/>
<keyword evidence="3" id="KW-0808">Transferase</keyword>
<evidence type="ECO:0000256" key="3">
    <source>
        <dbReference type="ARBA" id="ARBA00022679"/>
    </source>
</evidence>
<evidence type="ECO:0000256" key="2">
    <source>
        <dbReference type="ARBA" id="ARBA00022484"/>
    </source>
</evidence>
<accession>A0A8S5L5L0</accession>
<organism evidence="11 12">
    <name type="scientific">ssRNA phage SRR7976357_11</name>
    <dbReference type="NCBI Taxonomy" id="2786740"/>
    <lineage>
        <taxon>Viruses</taxon>
        <taxon>Riboviria</taxon>
        <taxon>Orthornavirae</taxon>
        <taxon>Lenarviricota</taxon>
        <taxon>Leviviricetes</taxon>
        <taxon>Timlovirales</taxon>
        <taxon>Steitzviridae</taxon>
        <taxon>Fagihovirus</taxon>
        <taxon>Fagihovirus caenihabitans</taxon>
    </lineage>
</organism>
<dbReference type="RefSeq" id="YP_010771459.1">
    <property type="nucleotide sequence ID" value="NC_074574.1"/>
</dbReference>
<name>A0A8S5L5L0_9VIRU</name>
<evidence type="ECO:0000256" key="6">
    <source>
        <dbReference type="ARBA" id="ARBA00022953"/>
    </source>
</evidence>
<dbReference type="InterPro" id="IPR007096">
    <property type="entry name" value="RNA-dir_Rpol_cat_phage"/>
</dbReference>
<reference evidence="11" key="1">
    <citation type="submission" date="2020-09" db="EMBL/GenBank/DDBJ databases">
        <title>Leviviricetes taxonomy.</title>
        <authorList>
            <person name="Stockdale S.R."/>
            <person name="Callanan J."/>
            <person name="Adriaenssens E.M."/>
            <person name="Kuhn J.H."/>
            <person name="Rumnieks J."/>
            <person name="Shkoporov A."/>
            <person name="Draper L.A."/>
            <person name="Ross P."/>
            <person name="Hill C."/>
        </authorList>
    </citation>
    <scope>NUCLEOTIDE SEQUENCE</scope>
</reference>
<dbReference type="InterPro" id="IPR005093">
    <property type="entry name" value="RNArep_beta"/>
</dbReference>
<keyword evidence="9" id="KW-0460">Magnesium</keyword>
<dbReference type="KEGG" id="vg:80401166"/>